<evidence type="ECO:0000313" key="5">
    <source>
        <dbReference type="Proteomes" id="UP000234181"/>
    </source>
</evidence>
<dbReference type="EMBL" id="OCYT01000098">
    <property type="protein sequence ID" value="SON81753.1"/>
    <property type="molecule type" value="Genomic_DNA"/>
</dbReference>
<proteinExistence type="predicted"/>
<gene>
    <name evidence="2" type="ORF">XAP6984_420124</name>
    <name evidence="3" type="ORF">XAP7430_400141</name>
</gene>
<accession>A0AB38E167</accession>
<dbReference type="AlphaFoldDB" id="A0AB38E167"/>
<dbReference type="Proteomes" id="UP000234166">
    <property type="component" value="Unassembled WGS sequence"/>
</dbReference>
<evidence type="ECO:0000313" key="3">
    <source>
        <dbReference type="EMBL" id="SON89058.1"/>
    </source>
</evidence>
<evidence type="ECO:0000256" key="1">
    <source>
        <dbReference type="SAM" id="MobiDB-lite"/>
    </source>
</evidence>
<dbReference type="EMBL" id="OCYS01000095">
    <property type="protein sequence ID" value="SON89058.1"/>
    <property type="molecule type" value="Genomic_DNA"/>
</dbReference>
<keyword evidence="5" id="KW-1185">Reference proteome</keyword>
<evidence type="ECO:0000313" key="2">
    <source>
        <dbReference type="EMBL" id="SON81753.1"/>
    </source>
</evidence>
<organism evidence="3 4">
    <name type="scientific">Xanthomonas campestris pv. phaseoli</name>
    <dbReference type="NCBI Taxonomy" id="317013"/>
    <lineage>
        <taxon>Bacteria</taxon>
        <taxon>Pseudomonadati</taxon>
        <taxon>Pseudomonadota</taxon>
        <taxon>Gammaproteobacteria</taxon>
        <taxon>Lysobacterales</taxon>
        <taxon>Lysobacteraceae</taxon>
        <taxon>Xanthomonas</taxon>
    </lineage>
</organism>
<protein>
    <submittedName>
        <fullName evidence="3">Uncharacterized protein</fullName>
    </submittedName>
</protein>
<comment type="caution">
    <text evidence="3">The sequence shown here is derived from an EMBL/GenBank/DDBJ whole genome shotgun (WGS) entry which is preliminary data.</text>
</comment>
<dbReference type="Proteomes" id="UP000234181">
    <property type="component" value="Unassembled WGS sequence"/>
</dbReference>
<name>A0AB38E167_XANCH</name>
<reference evidence="4 5" key="1">
    <citation type="submission" date="2017-10" db="EMBL/GenBank/DDBJ databases">
        <authorList>
            <person name="Regsiter A."/>
            <person name="William W."/>
        </authorList>
    </citation>
    <scope>NUCLEOTIDE SEQUENCE [LARGE SCALE GENOMIC DNA]</scope>
    <source>
        <strain evidence="2 5">CFBP6984</strain>
        <strain evidence="3 4">CFBP7430</strain>
    </source>
</reference>
<evidence type="ECO:0000313" key="4">
    <source>
        <dbReference type="Proteomes" id="UP000234166"/>
    </source>
</evidence>
<sequence>MFDAAYGRPVPLRHRPVNRHRNAQVRASGQGTDVGLTPKRSIQAHNATDTRGVYHPHPSFHPN</sequence>
<feature type="region of interest" description="Disordered" evidence="1">
    <location>
        <begin position="1"/>
        <end position="63"/>
    </location>
</feature>
<feature type="compositionally biased region" description="Basic residues" evidence="1">
    <location>
        <begin position="11"/>
        <end position="23"/>
    </location>
</feature>